<feature type="compositionally biased region" description="Acidic residues" evidence="3">
    <location>
        <begin position="1"/>
        <end position="22"/>
    </location>
</feature>
<dbReference type="PANTHER" id="PTHR37042:SF4">
    <property type="entry name" value="OUTER MEMBRANE PROTEIN RV1973"/>
    <property type="match status" value="1"/>
</dbReference>
<keyword evidence="2 4" id="KW-0472">Membrane</keyword>
<gene>
    <name evidence="5" type="ORF">MNO81_28980</name>
</gene>
<keyword evidence="4" id="KW-1133">Transmembrane helix</keyword>
<keyword evidence="4" id="KW-0812">Transmembrane</keyword>
<evidence type="ECO:0000256" key="2">
    <source>
        <dbReference type="ARBA" id="ARBA00023136"/>
    </source>
</evidence>
<accession>A0ABT6H110</accession>
<dbReference type="PANTHER" id="PTHR37042">
    <property type="entry name" value="OUTER MEMBRANE PROTEIN RV1973"/>
    <property type="match status" value="1"/>
</dbReference>
<organism evidence="5 6">
    <name type="scientific">Mycolicibacterium gadium</name>
    <name type="common">Mycobacterium gadium</name>
    <dbReference type="NCBI Taxonomy" id="1794"/>
    <lineage>
        <taxon>Bacteria</taxon>
        <taxon>Bacillati</taxon>
        <taxon>Actinomycetota</taxon>
        <taxon>Actinomycetes</taxon>
        <taxon>Mycobacteriales</taxon>
        <taxon>Mycobacteriaceae</taxon>
        <taxon>Mycolicibacterium</taxon>
    </lineage>
</organism>
<feature type="transmembrane region" description="Helical" evidence="4">
    <location>
        <begin position="42"/>
        <end position="69"/>
    </location>
</feature>
<evidence type="ECO:0000256" key="3">
    <source>
        <dbReference type="SAM" id="MobiDB-lite"/>
    </source>
</evidence>
<evidence type="ECO:0000256" key="1">
    <source>
        <dbReference type="ARBA" id="ARBA00004370"/>
    </source>
</evidence>
<evidence type="ECO:0000256" key="4">
    <source>
        <dbReference type="SAM" id="Phobius"/>
    </source>
</evidence>
<sequence>MEDQQPDTDDLTVESPEGEDADTAGNGGDADTATSRGRFGKWLVTAACAAAALFVGCAAFAGIAVHSYLADRADAATRMEVARAAAGAITALWTYAPDTIDTLPDRAAGFLSGDFGAQYRDFVDAVAAPNKQAQVTNSTEVVGVGVESLNDDEAVAIVFTNTTATSPLTQNIPSLKFVSYRLAMKHQGSRWLVTGMSTISFMDLTPKL</sequence>
<keyword evidence="6" id="KW-1185">Reference proteome</keyword>
<name>A0ABT6H110_MYCGU</name>
<evidence type="ECO:0000313" key="6">
    <source>
        <dbReference type="Proteomes" id="UP001154266"/>
    </source>
</evidence>
<feature type="region of interest" description="Disordered" evidence="3">
    <location>
        <begin position="1"/>
        <end position="32"/>
    </location>
</feature>
<evidence type="ECO:0000313" key="5">
    <source>
        <dbReference type="EMBL" id="MDG5486845.1"/>
    </source>
</evidence>
<comment type="caution">
    <text evidence="5">The sequence shown here is derived from an EMBL/GenBank/DDBJ whole genome shotgun (WGS) entry which is preliminary data.</text>
</comment>
<comment type="subcellular location">
    <subcellularLocation>
        <location evidence="1">Membrane</location>
    </subcellularLocation>
</comment>
<dbReference type="EMBL" id="JAKZMO010000046">
    <property type="protein sequence ID" value="MDG5486845.1"/>
    <property type="molecule type" value="Genomic_DNA"/>
</dbReference>
<dbReference type="Proteomes" id="UP001154266">
    <property type="component" value="Unassembled WGS sequence"/>
</dbReference>
<reference evidence="5" key="1">
    <citation type="journal article" date="2023" name="Environ. Microbiol.">
        <title>The 2-methylpropene degradation pathway in Mycobacteriaceae family strains.</title>
        <authorList>
            <person name="Helbich S."/>
            <person name="Barrantes I."/>
            <person name="Dos Anjos Borges L.G."/>
            <person name="Pieper D.H."/>
            <person name="Vainshtein Y."/>
            <person name="Sohn K."/>
            <person name="Engesser K.H."/>
        </authorList>
    </citation>
    <scope>NUCLEOTIDE SEQUENCE</scope>
    <source>
        <strain evidence="5">IBE100</strain>
    </source>
</reference>
<protein>
    <submittedName>
        <fullName evidence="5">Mammalian cell entry protein</fullName>
    </submittedName>
</protein>
<proteinExistence type="predicted"/>